<dbReference type="InterPro" id="IPR008928">
    <property type="entry name" value="6-hairpin_glycosidase_sf"/>
</dbReference>
<dbReference type="PANTHER" id="PTHR47791">
    <property type="entry name" value="MEIOTICALLY UP-REGULATED GENE 191 PROTEIN"/>
    <property type="match status" value="1"/>
</dbReference>
<dbReference type="PANTHER" id="PTHR47791:SF1">
    <property type="entry name" value="ENDO MANNANASE, GH76 FAMILY (EUROFUNG)"/>
    <property type="match status" value="1"/>
</dbReference>
<dbReference type="Gene3D" id="1.50.10.20">
    <property type="match status" value="1"/>
</dbReference>
<dbReference type="AlphaFoldDB" id="A0A0U1M8J7"/>
<dbReference type="EMBL" id="CVMT01000011">
    <property type="protein sequence ID" value="CRG91964.1"/>
    <property type="molecule type" value="Genomic_DNA"/>
</dbReference>
<proteinExistence type="predicted"/>
<evidence type="ECO:0000313" key="3">
    <source>
        <dbReference type="Proteomes" id="UP000054383"/>
    </source>
</evidence>
<feature type="signal peptide" evidence="1">
    <location>
        <begin position="1"/>
        <end position="20"/>
    </location>
</feature>
<dbReference type="InterPro" id="IPR005198">
    <property type="entry name" value="Glyco_hydro_76"/>
</dbReference>
<protein>
    <recommendedName>
        <fullName evidence="4">Glycoside hydrolase family 76 protein</fullName>
    </recommendedName>
</protein>
<organism evidence="2 3">
    <name type="scientific">Talaromyces islandicus</name>
    <name type="common">Penicillium islandicum</name>
    <dbReference type="NCBI Taxonomy" id="28573"/>
    <lineage>
        <taxon>Eukaryota</taxon>
        <taxon>Fungi</taxon>
        <taxon>Dikarya</taxon>
        <taxon>Ascomycota</taxon>
        <taxon>Pezizomycotina</taxon>
        <taxon>Eurotiomycetes</taxon>
        <taxon>Eurotiomycetidae</taxon>
        <taxon>Eurotiales</taxon>
        <taxon>Trichocomaceae</taxon>
        <taxon>Talaromyces</taxon>
        <taxon>Talaromyces sect. Islandici</taxon>
    </lineage>
</organism>
<keyword evidence="1" id="KW-0732">Signal</keyword>
<dbReference type="OrthoDB" id="9984024at2759"/>
<name>A0A0U1M8J7_TALIS</name>
<dbReference type="GO" id="GO:0005975">
    <property type="term" value="P:carbohydrate metabolic process"/>
    <property type="evidence" value="ECO:0007669"/>
    <property type="project" value="InterPro"/>
</dbReference>
<dbReference type="InterPro" id="IPR053169">
    <property type="entry name" value="MUG_Protein"/>
</dbReference>
<dbReference type="STRING" id="28573.A0A0U1M8J7"/>
<reference evidence="2 3" key="1">
    <citation type="submission" date="2015-04" db="EMBL/GenBank/DDBJ databases">
        <authorList>
            <person name="Syromyatnikov M.Y."/>
            <person name="Popov V.N."/>
        </authorList>
    </citation>
    <scope>NUCLEOTIDE SEQUENCE [LARGE SCALE GENOMIC DNA]</scope>
    <source>
        <strain evidence="2">WF-38-12</strain>
    </source>
</reference>
<sequence length="376" mass="40413">MRSTFKKAGLALLAPSLVAASPLAKMAKRDASDYTDNAVCSADALMKYYQTDNTGLWGKDLWWQSANFMTSLATLTSLNSDYLSEHGDVFANTFDTATGYGNYANFLDNFYDDEGWWGNAWLDVYDVTGNQTYLQAAIIIYQDIINGLGTPCGGIWWSKDQTYVSAISNGLYIELAAGIAARVGQDQVSDYLPNAQQAWDWFFSVGLIGSDNMVSDGVDKDNNCAPTGSKFTYNQGVILGAAAELYKATGNQTILEQAAVLANASSAAGSAITDSNGILHDGCDESDNCDSTAAMFKGPYIRGLAKLQLAYPHDNWKDFITTNAQSIWNNDLDFEQSDSGSSCSLGQDWAGPYDTSTAITQGAALDALNAALAVTQ</sequence>
<dbReference type="OMA" id="KNAISIW"/>
<gene>
    <name evidence="2" type="ORF">PISL3812_09018</name>
</gene>
<evidence type="ECO:0000313" key="2">
    <source>
        <dbReference type="EMBL" id="CRG91964.1"/>
    </source>
</evidence>
<dbReference type="SUPFAM" id="SSF48208">
    <property type="entry name" value="Six-hairpin glycosidases"/>
    <property type="match status" value="1"/>
</dbReference>
<dbReference type="Proteomes" id="UP000054383">
    <property type="component" value="Unassembled WGS sequence"/>
</dbReference>
<accession>A0A0U1M8J7</accession>
<feature type="chain" id="PRO_5006711696" description="Glycoside hydrolase family 76 protein" evidence="1">
    <location>
        <begin position="21"/>
        <end position="376"/>
    </location>
</feature>
<dbReference type="Pfam" id="PF03663">
    <property type="entry name" value="Glyco_hydro_76"/>
    <property type="match status" value="1"/>
</dbReference>
<keyword evidence="3" id="KW-1185">Reference proteome</keyword>
<evidence type="ECO:0000256" key="1">
    <source>
        <dbReference type="SAM" id="SignalP"/>
    </source>
</evidence>
<evidence type="ECO:0008006" key="4">
    <source>
        <dbReference type="Google" id="ProtNLM"/>
    </source>
</evidence>